<accession>A0A679J121</accession>
<feature type="transmembrane region" description="Helical" evidence="12">
    <location>
        <begin position="61"/>
        <end position="85"/>
    </location>
</feature>
<keyword evidence="6 12" id="KW-0812">Transmembrane</keyword>
<dbReference type="InterPro" id="IPR016174">
    <property type="entry name" value="Di-haem_cyt_TM"/>
</dbReference>
<keyword evidence="7" id="KW-0479">Metal-binding</keyword>
<dbReference type="SUPFAM" id="SSF81342">
    <property type="entry name" value="Transmembrane di-heme cytochromes"/>
    <property type="match status" value="1"/>
</dbReference>
<evidence type="ECO:0000256" key="1">
    <source>
        <dbReference type="ARBA" id="ARBA00004651"/>
    </source>
</evidence>
<keyword evidence="11 12" id="KW-0472">Membrane</keyword>
<feature type="transmembrane region" description="Helical" evidence="12">
    <location>
        <begin position="129"/>
        <end position="149"/>
    </location>
</feature>
<dbReference type="PANTHER" id="PTHR30485:SF1">
    <property type="entry name" value="CYTOCHROME YDHU-RELATED"/>
    <property type="match status" value="1"/>
</dbReference>
<evidence type="ECO:0000256" key="10">
    <source>
        <dbReference type="ARBA" id="ARBA00023004"/>
    </source>
</evidence>
<keyword evidence="10" id="KW-0408">Iron</keyword>
<dbReference type="AlphaFoldDB" id="A0A679J121"/>
<dbReference type="EMBL" id="LR743504">
    <property type="protein sequence ID" value="CAA2102218.1"/>
    <property type="molecule type" value="Genomic_DNA"/>
</dbReference>
<dbReference type="GO" id="GO:0009055">
    <property type="term" value="F:electron transfer activity"/>
    <property type="evidence" value="ECO:0007669"/>
    <property type="project" value="InterPro"/>
</dbReference>
<dbReference type="GO" id="GO:0005506">
    <property type="term" value="F:iron ion binding"/>
    <property type="evidence" value="ECO:0007669"/>
    <property type="project" value="InterPro"/>
</dbReference>
<evidence type="ECO:0000256" key="7">
    <source>
        <dbReference type="ARBA" id="ARBA00022723"/>
    </source>
</evidence>
<protein>
    <recommendedName>
        <fullName evidence="13">Cytochrome b561 bacterial/Ni-hydrogenase domain-containing protein</fullName>
    </recommendedName>
</protein>
<evidence type="ECO:0000256" key="11">
    <source>
        <dbReference type="ARBA" id="ARBA00023136"/>
    </source>
</evidence>
<dbReference type="Gene3D" id="1.20.950.20">
    <property type="entry name" value="Transmembrane di-heme cytochromes, Chain C"/>
    <property type="match status" value="1"/>
</dbReference>
<evidence type="ECO:0000256" key="2">
    <source>
        <dbReference type="ARBA" id="ARBA00008622"/>
    </source>
</evidence>
<comment type="similarity">
    <text evidence="2">Belongs to the HupC/HyaC/HydC family.</text>
</comment>
<dbReference type="InterPro" id="IPR011577">
    <property type="entry name" value="Cyt_b561_bac/Ni-Hgenase"/>
</dbReference>
<dbReference type="GO" id="GO:0005886">
    <property type="term" value="C:plasma membrane"/>
    <property type="evidence" value="ECO:0007669"/>
    <property type="project" value="UniProtKB-SubCell"/>
</dbReference>
<comment type="subcellular location">
    <subcellularLocation>
        <location evidence="1">Cell membrane</location>
        <topology evidence="1">Multi-pass membrane protein</topology>
    </subcellularLocation>
</comment>
<evidence type="ECO:0000313" key="14">
    <source>
        <dbReference type="EMBL" id="CAA2102218.1"/>
    </source>
</evidence>
<keyword evidence="5" id="KW-0349">Heme</keyword>
<sequence length="215" mass="23961">MPVSSNTQFRITVIHPLVVRVTHWINAVAVFCMLFSGWAIYNASPFFPFVFPKWATLGGWLGGALAWHFAAMWLFALNGLAYVLYGLFARHFAKSFLPLSPRAFWRDAGNAVRLRLAHRIGEYNAVQRVAYLVAFLLGILLVASGLALWKPVQLQGLAALFGGYEWARRVHFLAMSGLVGFILLHLALVILVPRTLVAMVTGRARIPVDPLETRS</sequence>
<dbReference type="InterPro" id="IPR051542">
    <property type="entry name" value="Hydrogenase_cytochrome"/>
</dbReference>
<evidence type="ECO:0000256" key="3">
    <source>
        <dbReference type="ARBA" id="ARBA00022448"/>
    </source>
</evidence>
<evidence type="ECO:0000256" key="12">
    <source>
        <dbReference type="SAM" id="Phobius"/>
    </source>
</evidence>
<keyword evidence="4" id="KW-1003">Cell membrane</keyword>
<evidence type="ECO:0000256" key="6">
    <source>
        <dbReference type="ARBA" id="ARBA00022692"/>
    </source>
</evidence>
<keyword evidence="3" id="KW-0813">Transport</keyword>
<organism evidence="14">
    <name type="scientific">Methylobacterium bullatum</name>
    <dbReference type="NCBI Taxonomy" id="570505"/>
    <lineage>
        <taxon>Bacteria</taxon>
        <taxon>Pseudomonadati</taxon>
        <taxon>Pseudomonadota</taxon>
        <taxon>Alphaproteobacteria</taxon>
        <taxon>Hyphomicrobiales</taxon>
        <taxon>Methylobacteriaceae</taxon>
        <taxon>Methylobacterium</taxon>
    </lineage>
</organism>
<dbReference type="GO" id="GO:0020037">
    <property type="term" value="F:heme binding"/>
    <property type="evidence" value="ECO:0007669"/>
    <property type="project" value="TreeGrafter"/>
</dbReference>
<proteinExistence type="inferred from homology"/>
<dbReference type="InterPro" id="IPR000516">
    <property type="entry name" value="Ni-dep_Hydgase_cyt-B"/>
</dbReference>
<dbReference type="GO" id="GO:0022904">
    <property type="term" value="P:respiratory electron transport chain"/>
    <property type="evidence" value="ECO:0007669"/>
    <property type="project" value="InterPro"/>
</dbReference>
<evidence type="ECO:0000256" key="9">
    <source>
        <dbReference type="ARBA" id="ARBA00022989"/>
    </source>
</evidence>
<feature type="transmembrane region" description="Helical" evidence="12">
    <location>
        <begin position="21"/>
        <end position="41"/>
    </location>
</feature>
<evidence type="ECO:0000256" key="4">
    <source>
        <dbReference type="ARBA" id="ARBA00022475"/>
    </source>
</evidence>
<dbReference type="PANTHER" id="PTHR30485">
    <property type="entry name" value="NI/FE-HYDROGENASE 1 B-TYPE CYTOCHROME SUBUNIT"/>
    <property type="match status" value="1"/>
</dbReference>
<evidence type="ECO:0000256" key="5">
    <source>
        <dbReference type="ARBA" id="ARBA00022617"/>
    </source>
</evidence>
<dbReference type="PRINTS" id="PR00161">
    <property type="entry name" value="NIHGNASECYTB"/>
</dbReference>
<feature type="transmembrane region" description="Helical" evidence="12">
    <location>
        <begin position="169"/>
        <end position="192"/>
    </location>
</feature>
<name>A0A679J121_9HYPH</name>
<feature type="domain" description="Cytochrome b561 bacterial/Ni-hydrogenase" evidence="13">
    <location>
        <begin position="15"/>
        <end position="202"/>
    </location>
</feature>
<evidence type="ECO:0000259" key="13">
    <source>
        <dbReference type="Pfam" id="PF01292"/>
    </source>
</evidence>
<gene>
    <name evidence="14" type="ORF">MBUL_01574</name>
</gene>
<keyword evidence="8" id="KW-0249">Electron transport</keyword>
<evidence type="ECO:0000256" key="8">
    <source>
        <dbReference type="ARBA" id="ARBA00022982"/>
    </source>
</evidence>
<reference evidence="14" key="1">
    <citation type="submission" date="2019-12" db="EMBL/GenBank/DDBJ databases">
        <authorList>
            <person name="Cremers G."/>
        </authorList>
    </citation>
    <scope>NUCLEOTIDE SEQUENCE</scope>
    <source>
        <strain evidence="14">Mbul1</strain>
    </source>
</reference>
<keyword evidence="9 12" id="KW-1133">Transmembrane helix</keyword>
<dbReference type="Pfam" id="PF01292">
    <property type="entry name" value="Ni_hydr_CYTB"/>
    <property type="match status" value="1"/>
</dbReference>